<dbReference type="FunFam" id="3.40.309.10:FF:000012">
    <property type="entry name" value="Betaine aldehyde dehydrogenase"/>
    <property type="match status" value="1"/>
</dbReference>
<keyword evidence="2" id="KW-0560">Oxidoreductase</keyword>
<feature type="domain" description="Aldehyde dehydrogenase" evidence="8">
    <location>
        <begin position="19"/>
        <end position="480"/>
    </location>
</feature>
<evidence type="ECO:0000313" key="9">
    <source>
        <dbReference type="EMBL" id="PNP60638.1"/>
    </source>
</evidence>
<evidence type="ECO:0000256" key="4">
    <source>
        <dbReference type="ARBA" id="ARBA00049194"/>
    </source>
</evidence>
<dbReference type="SUPFAM" id="SSF53720">
    <property type="entry name" value="ALDH-like"/>
    <property type="match status" value="1"/>
</dbReference>
<evidence type="ECO:0000256" key="2">
    <source>
        <dbReference type="ARBA" id="ARBA00023002"/>
    </source>
</evidence>
<evidence type="ECO:0000259" key="8">
    <source>
        <dbReference type="Pfam" id="PF00171"/>
    </source>
</evidence>
<evidence type="ECO:0000313" key="10">
    <source>
        <dbReference type="Proteomes" id="UP000236664"/>
    </source>
</evidence>
<dbReference type="InterPro" id="IPR016163">
    <property type="entry name" value="Ald_DH_C"/>
</dbReference>
<evidence type="ECO:0000256" key="5">
    <source>
        <dbReference type="ARBA" id="ARBA00054117"/>
    </source>
</evidence>
<protein>
    <recommendedName>
        <fullName evidence="6">Putative aldehyde dehydrogenase FUS7</fullName>
        <ecNumber evidence="3">1.2.1.3</ecNumber>
    </recommendedName>
    <alternativeName>
        <fullName evidence="7">Fusarin biosynthesis protein 7</fullName>
    </alternativeName>
</protein>
<comment type="catalytic activity">
    <reaction evidence="4">
        <text>an aldehyde + NAD(+) + H2O = a carboxylate + NADH + 2 H(+)</text>
        <dbReference type="Rhea" id="RHEA:16185"/>
        <dbReference type="ChEBI" id="CHEBI:15377"/>
        <dbReference type="ChEBI" id="CHEBI:15378"/>
        <dbReference type="ChEBI" id="CHEBI:17478"/>
        <dbReference type="ChEBI" id="CHEBI:29067"/>
        <dbReference type="ChEBI" id="CHEBI:57540"/>
        <dbReference type="ChEBI" id="CHEBI:57945"/>
        <dbReference type="EC" id="1.2.1.3"/>
    </reaction>
</comment>
<dbReference type="FunFam" id="3.40.605.10:FF:000007">
    <property type="entry name" value="NAD/NADP-dependent betaine aldehyde dehydrogenase"/>
    <property type="match status" value="1"/>
</dbReference>
<evidence type="ECO:0000256" key="3">
    <source>
        <dbReference type="ARBA" id="ARBA00024226"/>
    </source>
</evidence>
<name>A0A2K0US75_GIBNY</name>
<reference evidence="9 10" key="1">
    <citation type="submission" date="2017-06" db="EMBL/GenBank/DDBJ databases">
        <title>Genome of Fusarium nygamai isolate CS10214.</title>
        <authorList>
            <person name="Gardiner D.M."/>
            <person name="Obanor F."/>
            <person name="Kazan K."/>
        </authorList>
    </citation>
    <scope>NUCLEOTIDE SEQUENCE [LARGE SCALE GENOMIC DNA]</scope>
    <source>
        <strain evidence="9 10">CS10214</strain>
    </source>
</reference>
<comment type="function">
    <text evidence="5">Putative aldehyde dehydrogenase; part of the gene cluster that mediates the biosynthesis of the mycotoxin fusarin C. Within the cluster, FUS1, FUS2, FUS8 and FUS9 are sufficient for fusarin production. The other FUS cluster members are not essential for fusarin C biosynthesis.</text>
</comment>
<dbReference type="EMBL" id="MTQA01000369">
    <property type="protein sequence ID" value="PNP60638.1"/>
    <property type="molecule type" value="Genomic_DNA"/>
</dbReference>
<accession>A0A2K0US75</accession>
<dbReference type="Gene3D" id="3.40.309.10">
    <property type="entry name" value="Aldehyde Dehydrogenase, Chain A, domain 2"/>
    <property type="match status" value="1"/>
</dbReference>
<evidence type="ECO:0000256" key="1">
    <source>
        <dbReference type="ARBA" id="ARBA00009986"/>
    </source>
</evidence>
<dbReference type="AlphaFoldDB" id="A0A2K0US75"/>
<dbReference type="Gene3D" id="3.40.605.10">
    <property type="entry name" value="Aldehyde Dehydrogenase, Chain A, domain 1"/>
    <property type="match status" value="1"/>
</dbReference>
<dbReference type="InterPro" id="IPR015590">
    <property type="entry name" value="Aldehyde_DH_dom"/>
</dbReference>
<dbReference type="InterPro" id="IPR016162">
    <property type="entry name" value="Ald_DH_N"/>
</dbReference>
<comment type="similarity">
    <text evidence="1">Belongs to the aldehyde dehydrogenase family.</text>
</comment>
<dbReference type="Proteomes" id="UP000236664">
    <property type="component" value="Unassembled WGS sequence"/>
</dbReference>
<sequence length="485" mass="52182">MPSISATELPKQLFINNAFVDAKSKKTCSVYNPADGSLVADDVQVAGPEDVDAAVDAAEKAFPAWKKTHPEVRKALMLKLADLIEENGEALYALTALTLGSPRSTAWIVQMASALLRYYAGWIDKVAGESWPADDGYMKIVRHEPLGVTVGIIPWNTPFPMAIYKASASLAAGNCYICKPSEKTPFATLALGTLIQEAGFPPGVFQILSGDGSTGSLLSHHMRVKKISFTGSSPIGKKILAAAAATNLKRVSLELGGKTPAVIFDDCDLDKAVVETAESILQGTGQGCMACSRIFVQEGIYDRFVAAYRDAMEARAKEFGDVNDPKTRFGPLVDKLQYDKVKGMVDRALEQGDGKLLTSGNSVGDKGFWFPPTAFIEVNEESEIASKEIFGPVSVIMKFKDEEEVIARANNSEYGLAAGVFTRDITRALRIAGEVEAGMVGINCISRLFLNTPFGGYKESGLGRECGLVGLTAWMETKTVMINMT</sequence>
<comment type="caution">
    <text evidence="9">The sequence shown here is derived from an EMBL/GenBank/DDBJ whole genome shotgun (WGS) entry which is preliminary data.</text>
</comment>
<keyword evidence="10" id="KW-1185">Reference proteome</keyword>
<proteinExistence type="inferred from homology"/>
<dbReference type="GO" id="GO:0004029">
    <property type="term" value="F:aldehyde dehydrogenase (NAD+) activity"/>
    <property type="evidence" value="ECO:0007669"/>
    <property type="project" value="UniProtKB-EC"/>
</dbReference>
<dbReference type="EC" id="1.2.1.3" evidence="3"/>
<organism evidence="9 10">
    <name type="scientific">Gibberella nygamai</name>
    <name type="common">Bean root rot disease fungus</name>
    <name type="synonym">Fusarium nygamai</name>
    <dbReference type="NCBI Taxonomy" id="42673"/>
    <lineage>
        <taxon>Eukaryota</taxon>
        <taxon>Fungi</taxon>
        <taxon>Dikarya</taxon>
        <taxon>Ascomycota</taxon>
        <taxon>Pezizomycotina</taxon>
        <taxon>Sordariomycetes</taxon>
        <taxon>Hypocreomycetidae</taxon>
        <taxon>Hypocreales</taxon>
        <taxon>Nectriaceae</taxon>
        <taxon>Fusarium</taxon>
        <taxon>Fusarium fujikuroi species complex</taxon>
    </lineage>
</organism>
<gene>
    <name evidence="9" type="ORF">FNYG_14633</name>
</gene>
<dbReference type="InterPro" id="IPR016161">
    <property type="entry name" value="Ald_DH/histidinol_DH"/>
</dbReference>
<dbReference type="PANTHER" id="PTHR11699">
    <property type="entry name" value="ALDEHYDE DEHYDROGENASE-RELATED"/>
    <property type="match status" value="1"/>
</dbReference>
<dbReference type="STRING" id="42673.A0A2K0US75"/>
<evidence type="ECO:0000256" key="6">
    <source>
        <dbReference type="ARBA" id="ARBA00074663"/>
    </source>
</evidence>
<dbReference type="Pfam" id="PF00171">
    <property type="entry name" value="Aldedh"/>
    <property type="match status" value="1"/>
</dbReference>
<dbReference type="OrthoDB" id="310895at2759"/>
<evidence type="ECO:0000256" key="7">
    <source>
        <dbReference type="ARBA" id="ARBA00078750"/>
    </source>
</evidence>